<keyword evidence="1" id="KW-1133">Transmembrane helix</keyword>
<dbReference type="STRING" id="75743.A0A401P9C3"/>
<feature type="transmembrane region" description="Helical" evidence="1">
    <location>
        <begin position="12"/>
        <end position="30"/>
    </location>
</feature>
<reference evidence="2 3" key="1">
    <citation type="journal article" date="2018" name="Nat. Ecol. Evol.">
        <title>Shark genomes provide insights into elasmobranch evolution and the origin of vertebrates.</title>
        <authorList>
            <person name="Hara Y"/>
            <person name="Yamaguchi K"/>
            <person name="Onimaru K"/>
            <person name="Kadota M"/>
            <person name="Koyanagi M"/>
            <person name="Keeley SD"/>
            <person name="Tatsumi K"/>
            <person name="Tanaka K"/>
            <person name="Motone F"/>
            <person name="Kageyama Y"/>
            <person name="Nozu R"/>
            <person name="Adachi N"/>
            <person name="Nishimura O"/>
            <person name="Nakagawa R"/>
            <person name="Tanegashima C"/>
            <person name="Kiyatake I"/>
            <person name="Matsumoto R"/>
            <person name="Murakumo K"/>
            <person name="Nishida K"/>
            <person name="Terakita A"/>
            <person name="Kuratani S"/>
            <person name="Sato K"/>
            <person name="Hyodo S Kuraku.S."/>
        </authorList>
    </citation>
    <scope>NUCLEOTIDE SEQUENCE [LARGE SCALE GENOMIC DNA]</scope>
</reference>
<feature type="transmembrane region" description="Helical" evidence="1">
    <location>
        <begin position="195"/>
        <end position="213"/>
    </location>
</feature>
<dbReference type="PANTHER" id="PTHR33444">
    <property type="entry name" value="SI:DKEY-19B23.12-RELATED"/>
    <property type="match status" value="1"/>
</dbReference>
<evidence type="ECO:0000256" key="1">
    <source>
        <dbReference type="SAM" id="Phobius"/>
    </source>
</evidence>
<dbReference type="PANTHER" id="PTHR33444:SF2">
    <property type="entry name" value="MARVEL DOMAIN-CONTAINING PROTEIN"/>
    <property type="match status" value="1"/>
</dbReference>
<feature type="transmembrane region" description="Helical" evidence="1">
    <location>
        <begin position="76"/>
        <end position="97"/>
    </location>
</feature>
<evidence type="ECO:0008006" key="4">
    <source>
        <dbReference type="Google" id="ProtNLM"/>
    </source>
</evidence>
<feature type="transmembrane region" description="Helical" evidence="1">
    <location>
        <begin position="312"/>
        <end position="336"/>
    </location>
</feature>
<feature type="transmembrane region" description="Helical" evidence="1">
    <location>
        <begin position="397"/>
        <end position="428"/>
    </location>
</feature>
<name>A0A401P9C3_SCYTO</name>
<keyword evidence="1" id="KW-0812">Transmembrane</keyword>
<sequence length="433" mass="48572">MTPAKRLENIFFVLLMLVDFGYIGIAVYFIDSCPKGQMLPLYNVVSAVYNIVAMYFGDKWSKCFSVLAKILEGALLAAEFLTVLTSLMDVAYIITGITYHGSCTKARSLPLYLVTCGICDLVFTIISLTPQTPDNWDRSGGRRLFSLSHSFHEQWEYVPEPANFLLFAAGNLLIYSIHQPNYESLNSPEYCAKSLYLFALYTHLGSYAVYLILTLSRSRGGQSAAQLSSFRPRSVGFLSKLWTSLVGRRCSGQEVTEDMDSKSNLYTPLLWTFEEPPSSPAASVCMKLLTLILGIACITIGTIYLDSCTKQYMIPIFLIVSGSTTIFFLMISLIPCPPNDESNNSNLLKIGRVCDRLELLFSTIWFIAGNVWIYSIYKPEYIDQSSPDYCNKTLYLFAFWSTTVIYILFALMLFLGFCACVLGGTAWIRRSDG</sequence>
<keyword evidence="1" id="KW-0472">Membrane</keyword>
<feature type="transmembrane region" description="Helical" evidence="1">
    <location>
        <begin position="109"/>
        <end position="129"/>
    </location>
</feature>
<evidence type="ECO:0000313" key="2">
    <source>
        <dbReference type="EMBL" id="GCB69726.1"/>
    </source>
</evidence>
<dbReference type="OrthoDB" id="6157510at2759"/>
<keyword evidence="3" id="KW-1185">Reference proteome</keyword>
<feature type="transmembrane region" description="Helical" evidence="1">
    <location>
        <begin position="357"/>
        <end position="377"/>
    </location>
</feature>
<dbReference type="InterPro" id="IPR040350">
    <property type="entry name" value="TMEM272"/>
</dbReference>
<proteinExistence type="predicted"/>
<dbReference type="Proteomes" id="UP000288216">
    <property type="component" value="Unassembled WGS sequence"/>
</dbReference>
<dbReference type="EMBL" id="BFAA01003228">
    <property type="protein sequence ID" value="GCB69726.1"/>
    <property type="molecule type" value="Genomic_DNA"/>
</dbReference>
<feature type="transmembrane region" description="Helical" evidence="1">
    <location>
        <begin position="288"/>
        <end position="306"/>
    </location>
</feature>
<dbReference type="AlphaFoldDB" id="A0A401P9C3"/>
<accession>A0A401P9C3</accession>
<feature type="transmembrane region" description="Helical" evidence="1">
    <location>
        <begin position="39"/>
        <end position="56"/>
    </location>
</feature>
<organism evidence="2 3">
    <name type="scientific">Scyliorhinus torazame</name>
    <name type="common">Cloudy catshark</name>
    <name type="synonym">Catulus torazame</name>
    <dbReference type="NCBI Taxonomy" id="75743"/>
    <lineage>
        <taxon>Eukaryota</taxon>
        <taxon>Metazoa</taxon>
        <taxon>Chordata</taxon>
        <taxon>Craniata</taxon>
        <taxon>Vertebrata</taxon>
        <taxon>Chondrichthyes</taxon>
        <taxon>Elasmobranchii</taxon>
        <taxon>Galeomorphii</taxon>
        <taxon>Galeoidea</taxon>
        <taxon>Carcharhiniformes</taxon>
        <taxon>Scyliorhinidae</taxon>
        <taxon>Scyliorhinus</taxon>
    </lineage>
</organism>
<protein>
    <recommendedName>
        <fullName evidence="4">MARVEL domain-containing protein</fullName>
    </recommendedName>
</protein>
<comment type="caution">
    <text evidence="2">The sequence shown here is derived from an EMBL/GenBank/DDBJ whole genome shotgun (WGS) entry which is preliminary data.</text>
</comment>
<gene>
    <name evidence="2" type="ORF">scyTo_0008441</name>
</gene>
<evidence type="ECO:0000313" key="3">
    <source>
        <dbReference type="Proteomes" id="UP000288216"/>
    </source>
</evidence>